<organism evidence="2 3">
    <name type="scientific">Zunongwangia atlantica 22II14-10F7</name>
    <dbReference type="NCBI Taxonomy" id="1185767"/>
    <lineage>
        <taxon>Bacteria</taxon>
        <taxon>Pseudomonadati</taxon>
        <taxon>Bacteroidota</taxon>
        <taxon>Flavobacteriia</taxon>
        <taxon>Flavobacteriales</taxon>
        <taxon>Flavobacteriaceae</taxon>
        <taxon>Zunongwangia</taxon>
    </lineage>
</organism>
<comment type="caution">
    <text evidence="2">The sequence shown here is derived from an EMBL/GenBank/DDBJ whole genome shotgun (WGS) entry which is preliminary data.</text>
</comment>
<sequence length="333" mass="38887">MSFFKIDIMRFSLLFFSFFMLNCFNGNAQKKQDAEVFSSEVKSTNWKEIKDFKTSYDKDEISDNQDYENHPKLMGIVDVEEASGLAYSVKNPGMLWTHNDSGNDNELFLINAQTGELEATYEIKGIKNKDWEDVEVTIDPRSGEPYIYISDTGDNKEKRSDYKIYRFKEPKYKKGDKKEKWKPKDLSKIKLKYPDKNHDAEALFVDPFTLDIFLVTKRDSRSIVYVLPFPAKKEKKNKLIKVGELSFNRVSAANFSLDGTRLAIKNREEIFYWERGTAETIFEMLQREPQKAPYIPEVQGEAISFDEEGNYFTLSEAANQPEDAKLYKYYLKK</sequence>
<reference evidence="2 3" key="1">
    <citation type="submission" date="2013-04" db="EMBL/GenBank/DDBJ databases">
        <title>Zunongwangia sp. 22II14-10F7 Genome Sequencing.</title>
        <authorList>
            <person name="Lai Q."/>
            <person name="Shao Z."/>
        </authorList>
    </citation>
    <scope>NUCLEOTIDE SEQUENCE [LARGE SCALE GENOMIC DNA]</scope>
    <source>
        <strain evidence="2 3">22II14-10F7</strain>
    </source>
</reference>
<dbReference type="OrthoDB" id="5599486at2"/>
<gene>
    <name evidence="2" type="ORF">IIF7_07101</name>
</gene>
<dbReference type="AlphaFoldDB" id="A0A1Y1T5L5"/>
<dbReference type="RefSeq" id="WP_084840981.1">
    <property type="nucleotide sequence ID" value="NZ_ARYN01000005.1"/>
</dbReference>
<keyword evidence="3" id="KW-1185">Reference proteome</keyword>
<keyword evidence="1" id="KW-0732">Signal</keyword>
<evidence type="ECO:0000313" key="2">
    <source>
        <dbReference type="EMBL" id="ORL46318.1"/>
    </source>
</evidence>
<dbReference type="Proteomes" id="UP000192746">
    <property type="component" value="Unassembled WGS sequence"/>
</dbReference>
<accession>A0A1Y1T5L5</accession>
<evidence type="ECO:0000256" key="1">
    <source>
        <dbReference type="SAM" id="SignalP"/>
    </source>
</evidence>
<name>A0A1Y1T5L5_9FLAO</name>
<dbReference type="SUPFAM" id="SSF75011">
    <property type="entry name" value="3-carboxy-cis,cis-mucoante lactonizing enzyme"/>
    <property type="match status" value="1"/>
</dbReference>
<dbReference type="EMBL" id="ARYN01000005">
    <property type="protein sequence ID" value="ORL46318.1"/>
    <property type="molecule type" value="Genomic_DNA"/>
</dbReference>
<feature type="signal peptide" evidence="1">
    <location>
        <begin position="1"/>
        <end position="28"/>
    </location>
</feature>
<dbReference type="STRING" id="1185767.IIF7_07101"/>
<evidence type="ECO:0000313" key="3">
    <source>
        <dbReference type="Proteomes" id="UP000192746"/>
    </source>
</evidence>
<protein>
    <submittedName>
        <fullName evidence="2">Uncharacterized protein</fullName>
    </submittedName>
</protein>
<feature type="chain" id="PRO_5012123953" evidence="1">
    <location>
        <begin position="29"/>
        <end position="333"/>
    </location>
</feature>
<proteinExistence type="predicted"/>